<keyword evidence="2" id="KW-1185">Reference proteome</keyword>
<dbReference type="EMBL" id="JAGGLD010000002">
    <property type="protein sequence ID" value="MBP2000603.1"/>
    <property type="molecule type" value="Genomic_DNA"/>
</dbReference>
<evidence type="ECO:0000313" key="2">
    <source>
        <dbReference type="Proteomes" id="UP001519288"/>
    </source>
</evidence>
<comment type="caution">
    <text evidence="1">The sequence shown here is derived from an EMBL/GenBank/DDBJ whole genome shotgun (WGS) entry which is preliminary data.</text>
</comment>
<reference evidence="1 2" key="1">
    <citation type="submission" date="2021-03" db="EMBL/GenBank/DDBJ databases">
        <title>Genomic Encyclopedia of Type Strains, Phase IV (KMG-IV): sequencing the most valuable type-strain genomes for metagenomic binning, comparative biology and taxonomic classification.</title>
        <authorList>
            <person name="Goeker M."/>
        </authorList>
    </citation>
    <scope>NUCLEOTIDE SEQUENCE [LARGE SCALE GENOMIC DNA]</scope>
    <source>
        <strain evidence="1 2">DSM 26806</strain>
    </source>
</reference>
<accession>A0ABS4JFX2</accession>
<name>A0ABS4JFX2_9BACL</name>
<dbReference type="RefSeq" id="WP_209860921.1">
    <property type="nucleotide sequence ID" value="NZ_JAGGLD010000002.1"/>
</dbReference>
<sequence>MEQTMKRLNHKVNPLRENILPFTQPQVYGFLGHAYVRAILENYEECEAWLQNNYIQLYISQHYIDMNEYRLDFLPDLLMIFANVPWLEYHRTDQKSLARLDVDIHHFIIDHIDRGYYCFTYVNDFYIPHTLSYQKYQFTHDIFIFGYDLNRQLYHVAIFDDQRQFSMRELSFEDFDQAYHSETRQDYISMLRKVAPSEYDSYKYDMKIGHYDFDLELMVDMMDDYLHGRNTRERLRLYQNPEDGFYGMDIYKGLHQFFTLLYEDKINLDVRQLHLLWEHKKLMISRILYLQEQGYLEETKSLDAFRKIEKDIHMLRSMLLKYFIVQNKAIITNIIHSLDEIYEVERAAIILLMDDICRKNKLRDYKSTVQAAAEV</sequence>
<evidence type="ECO:0000313" key="1">
    <source>
        <dbReference type="EMBL" id="MBP2000603.1"/>
    </source>
</evidence>
<gene>
    <name evidence="1" type="ORF">J2Z69_001634</name>
</gene>
<dbReference type="Proteomes" id="UP001519288">
    <property type="component" value="Unassembled WGS sequence"/>
</dbReference>
<protein>
    <recommendedName>
        <fullName evidence="3">Butirosin biosynthesis protein H N-terminal domain-containing protein</fullName>
    </recommendedName>
</protein>
<organism evidence="1 2">
    <name type="scientific">Paenibacillus shirakamiensis</name>
    <dbReference type="NCBI Taxonomy" id="1265935"/>
    <lineage>
        <taxon>Bacteria</taxon>
        <taxon>Bacillati</taxon>
        <taxon>Bacillota</taxon>
        <taxon>Bacilli</taxon>
        <taxon>Bacillales</taxon>
        <taxon>Paenibacillaceae</taxon>
        <taxon>Paenibacillus</taxon>
    </lineage>
</organism>
<proteinExistence type="predicted"/>
<evidence type="ECO:0008006" key="3">
    <source>
        <dbReference type="Google" id="ProtNLM"/>
    </source>
</evidence>